<feature type="domain" description="Dihydroneopterin aldolase/epimerase" evidence="9">
    <location>
        <begin position="4"/>
        <end position="115"/>
    </location>
</feature>
<dbReference type="Proteomes" id="UP000305198">
    <property type="component" value="Unassembled WGS sequence"/>
</dbReference>
<dbReference type="CDD" id="cd00534">
    <property type="entry name" value="DHNA_DHNTPE"/>
    <property type="match status" value="1"/>
</dbReference>
<dbReference type="NCBIfam" id="TIGR00526">
    <property type="entry name" value="folB_dom"/>
    <property type="match status" value="1"/>
</dbReference>
<dbReference type="SUPFAM" id="SSF55620">
    <property type="entry name" value="Tetrahydrobiopterin biosynthesis enzymes-like"/>
    <property type="match status" value="1"/>
</dbReference>
<dbReference type="GO" id="GO:0004150">
    <property type="term" value="F:dihydroneopterin aldolase activity"/>
    <property type="evidence" value="ECO:0007669"/>
    <property type="project" value="UniProtKB-UniRule"/>
</dbReference>
<dbReference type="SMART" id="SM00905">
    <property type="entry name" value="FolB"/>
    <property type="match status" value="1"/>
</dbReference>
<evidence type="ECO:0000313" key="12">
    <source>
        <dbReference type="EMBL" id="TKA93263.1"/>
    </source>
</evidence>
<evidence type="ECO:0000256" key="3">
    <source>
        <dbReference type="ARBA" id="ARBA00005013"/>
    </source>
</evidence>
<keyword evidence="5 8" id="KW-0289">Folate biosynthesis</keyword>
<dbReference type="UniPathway" id="UPA00077">
    <property type="reaction ID" value="UER00154"/>
</dbReference>
<evidence type="ECO:0000256" key="7">
    <source>
        <dbReference type="ARBA" id="ARBA00023239"/>
    </source>
</evidence>
<dbReference type="InterPro" id="IPR006156">
    <property type="entry name" value="Dihydroneopterin_aldolase"/>
</dbReference>
<dbReference type="STRING" id="653930.SAMN05216589_0382"/>
<dbReference type="GO" id="GO:0005737">
    <property type="term" value="C:cytoplasm"/>
    <property type="evidence" value="ECO:0007669"/>
    <property type="project" value="TreeGrafter"/>
</dbReference>
<dbReference type="InterPro" id="IPR043133">
    <property type="entry name" value="GTP-CH-I_C/QueF"/>
</dbReference>
<dbReference type="Proteomes" id="UP000186904">
    <property type="component" value="Unassembled WGS sequence"/>
</dbReference>
<evidence type="ECO:0000259" key="9">
    <source>
        <dbReference type="SMART" id="SM00905"/>
    </source>
</evidence>
<dbReference type="OrthoDB" id="9810587at2"/>
<comment type="similarity">
    <text evidence="4 8">Belongs to the DHNA family.</text>
</comment>
<organism evidence="12 15">
    <name type="scientific">Halopseudomonas bauzanensis</name>
    <dbReference type="NCBI Taxonomy" id="653930"/>
    <lineage>
        <taxon>Bacteria</taxon>
        <taxon>Pseudomonadati</taxon>
        <taxon>Pseudomonadota</taxon>
        <taxon>Gammaproteobacteria</taxon>
        <taxon>Pseudomonadales</taxon>
        <taxon>Pseudomonadaceae</taxon>
        <taxon>Halopseudomonas</taxon>
    </lineage>
</organism>
<name>A0A031MHU0_9GAMM</name>
<dbReference type="NCBIfam" id="TIGR00525">
    <property type="entry name" value="folB"/>
    <property type="match status" value="1"/>
</dbReference>
<dbReference type="PANTHER" id="PTHR42844">
    <property type="entry name" value="DIHYDRONEOPTERIN ALDOLASE 1-RELATED"/>
    <property type="match status" value="1"/>
</dbReference>
<dbReference type="AlphaFoldDB" id="A0A031MHU0"/>
<evidence type="ECO:0000313" key="10">
    <source>
        <dbReference type="EMBL" id="SER38156.1"/>
    </source>
</evidence>
<evidence type="ECO:0000313" key="15">
    <source>
        <dbReference type="Proteomes" id="UP000305198"/>
    </source>
</evidence>
<dbReference type="Gene3D" id="3.30.1130.10">
    <property type="match status" value="1"/>
</dbReference>
<evidence type="ECO:0000256" key="8">
    <source>
        <dbReference type="RuleBase" id="RU362079"/>
    </source>
</evidence>
<protein>
    <recommendedName>
        <fullName evidence="8">7,8-dihydroneopterin aldolase</fullName>
        <ecNumber evidence="8">4.1.2.25</ecNumber>
    </recommendedName>
</protein>
<dbReference type="GO" id="GO:0046654">
    <property type="term" value="P:tetrahydrofolate biosynthetic process"/>
    <property type="evidence" value="ECO:0007669"/>
    <property type="project" value="UniProtKB-UniRule"/>
</dbReference>
<keyword evidence="6" id="KW-0413">Isomerase</keyword>
<sequence>MDQVFIRGLEVETVIGVYDWERGIRQRLLFDLDMAWDIRAAAAQDDLSLTLDYAAVSQRLLTYVSATDFELIESLAERVAALVMSEFSVPWLRLTVTKPGAVKEAAGGVGVVIERGTRSA</sequence>
<dbReference type="PANTHER" id="PTHR42844:SF1">
    <property type="entry name" value="DIHYDRONEOPTERIN ALDOLASE 1-RELATED"/>
    <property type="match status" value="1"/>
</dbReference>
<gene>
    <name evidence="12" type="primary">folB</name>
    <name evidence="12" type="ORF">FA869_03555</name>
    <name evidence="11" type="ORF">SAMN04487855_1242</name>
    <name evidence="10" type="ORF">SAMN05216589_0382</name>
</gene>
<dbReference type="EMBL" id="FOGN01000001">
    <property type="protein sequence ID" value="SER38156.1"/>
    <property type="molecule type" value="Genomic_DNA"/>
</dbReference>
<dbReference type="GO" id="GO:0016853">
    <property type="term" value="F:isomerase activity"/>
    <property type="evidence" value="ECO:0007669"/>
    <property type="project" value="UniProtKB-KW"/>
</dbReference>
<comment type="function">
    <text evidence="8">Catalyzes the conversion of 7,8-dihydroneopterin to 6-hydroxymethyl-7,8-dihydropterin.</text>
</comment>
<evidence type="ECO:0000313" key="11">
    <source>
        <dbReference type="EMBL" id="SFL79211.1"/>
    </source>
</evidence>
<evidence type="ECO:0000256" key="6">
    <source>
        <dbReference type="ARBA" id="ARBA00023235"/>
    </source>
</evidence>
<evidence type="ECO:0000313" key="13">
    <source>
        <dbReference type="Proteomes" id="UP000186599"/>
    </source>
</evidence>
<keyword evidence="13" id="KW-1185">Reference proteome</keyword>
<keyword evidence="7 8" id="KW-0456">Lyase</keyword>
<accession>A0A031MHU0</accession>
<dbReference type="FunFam" id="3.30.1130.10:FF:000002">
    <property type="entry name" value="7,8-dihydroneopterin aldolase"/>
    <property type="match status" value="1"/>
</dbReference>
<evidence type="ECO:0000256" key="2">
    <source>
        <dbReference type="ARBA" id="ARBA00001353"/>
    </source>
</evidence>
<dbReference type="Proteomes" id="UP000186599">
    <property type="component" value="Unassembled WGS sequence"/>
</dbReference>
<comment type="catalytic activity">
    <reaction evidence="2 8">
        <text>7,8-dihydroneopterin = 6-hydroxymethyl-7,8-dihydropterin + glycolaldehyde</text>
        <dbReference type="Rhea" id="RHEA:10540"/>
        <dbReference type="ChEBI" id="CHEBI:17001"/>
        <dbReference type="ChEBI" id="CHEBI:17071"/>
        <dbReference type="ChEBI" id="CHEBI:44841"/>
        <dbReference type="EC" id="4.1.2.25"/>
    </reaction>
</comment>
<comment type="catalytic activity">
    <reaction evidence="1">
        <text>7,8-dihydroneopterin = 7,8-dihydromonapterin</text>
        <dbReference type="Rhea" id="RHEA:45328"/>
        <dbReference type="ChEBI" id="CHEBI:17001"/>
        <dbReference type="ChEBI" id="CHEBI:71175"/>
        <dbReference type="EC" id="5.1.99.8"/>
    </reaction>
</comment>
<reference evidence="12 15" key="2">
    <citation type="submission" date="2019-04" db="EMBL/GenBank/DDBJ databases">
        <title>Crypto-aerobic microbial life in anoxic (sulfidic) marine sediments.</title>
        <authorList>
            <person name="Bhattacharya S."/>
            <person name="Roy C."/>
            <person name="Mondal N."/>
            <person name="Sarkar J."/>
            <person name="Mandal S."/>
            <person name="Rameez M.J."/>
            <person name="Ghosh W."/>
        </authorList>
    </citation>
    <scope>NUCLEOTIDE SEQUENCE [LARGE SCALE GENOMIC DNA]</scope>
    <source>
        <strain evidence="12 15">SBBB</strain>
    </source>
</reference>
<dbReference type="EC" id="4.1.2.25" evidence="8"/>
<evidence type="ECO:0000313" key="14">
    <source>
        <dbReference type="Proteomes" id="UP000186904"/>
    </source>
</evidence>
<comment type="pathway">
    <text evidence="3 8">Cofactor biosynthesis; tetrahydrofolate biosynthesis; 2-amino-4-hydroxy-6-hydroxymethyl-7,8-dihydropteridine diphosphate from 7,8-dihydroneopterin triphosphate: step 3/4.</text>
</comment>
<dbReference type="InterPro" id="IPR006157">
    <property type="entry name" value="FolB_dom"/>
</dbReference>
<dbReference type="EMBL" id="SWAV01000001">
    <property type="protein sequence ID" value="TKA93263.1"/>
    <property type="molecule type" value="Genomic_DNA"/>
</dbReference>
<evidence type="ECO:0000256" key="4">
    <source>
        <dbReference type="ARBA" id="ARBA00005708"/>
    </source>
</evidence>
<dbReference type="GO" id="GO:0046656">
    <property type="term" value="P:folic acid biosynthetic process"/>
    <property type="evidence" value="ECO:0007669"/>
    <property type="project" value="UniProtKB-UniRule"/>
</dbReference>
<evidence type="ECO:0000256" key="5">
    <source>
        <dbReference type="ARBA" id="ARBA00022909"/>
    </source>
</evidence>
<proteinExistence type="inferred from homology"/>
<dbReference type="RefSeq" id="WP_036989133.1">
    <property type="nucleotide sequence ID" value="NZ_FOGN01000001.1"/>
</dbReference>
<reference evidence="13 14" key="1">
    <citation type="submission" date="2016-10" db="EMBL/GenBank/DDBJ databases">
        <authorList>
            <person name="de Groot N.N."/>
        </authorList>
    </citation>
    <scope>NUCLEOTIDE SEQUENCE [LARGE SCALE GENOMIC DNA]</scope>
    <source>
        <strain evidence="11 13">CGMCC 1.9095</strain>
        <strain evidence="10 14">DSM 22558</strain>
    </source>
</reference>
<dbReference type="Pfam" id="PF02152">
    <property type="entry name" value="FolB"/>
    <property type="match status" value="1"/>
</dbReference>
<dbReference type="EMBL" id="FOUA01000001">
    <property type="protein sequence ID" value="SFL79211.1"/>
    <property type="molecule type" value="Genomic_DNA"/>
</dbReference>
<evidence type="ECO:0000256" key="1">
    <source>
        <dbReference type="ARBA" id="ARBA00000693"/>
    </source>
</evidence>